<dbReference type="InterPro" id="IPR008145">
    <property type="entry name" value="GK/Ca_channel_bsu"/>
</dbReference>
<feature type="region of interest" description="Disordered" evidence="4">
    <location>
        <begin position="426"/>
        <end position="446"/>
    </location>
</feature>
<organism evidence="8 9">
    <name type="scientific">Strigamia maritima</name>
    <name type="common">European centipede</name>
    <name type="synonym">Geophilus maritimus</name>
    <dbReference type="NCBI Taxonomy" id="126957"/>
    <lineage>
        <taxon>Eukaryota</taxon>
        <taxon>Metazoa</taxon>
        <taxon>Ecdysozoa</taxon>
        <taxon>Arthropoda</taxon>
        <taxon>Myriapoda</taxon>
        <taxon>Chilopoda</taxon>
        <taxon>Pleurostigmophora</taxon>
        <taxon>Geophilomorpha</taxon>
        <taxon>Linotaeniidae</taxon>
        <taxon>Strigamia</taxon>
    </lineage>
</organism>
<dbReference type="FunFam" id="3.30.63.10:FF:000003">
    <property type="entry name" value="Membrane-associated guanylate kinase, WW and PDZ domain-containing protein 3 isoform 1"/>
    <property type="match status" value="1"/>
</dbReference>
<evidence type="ECO:0000313" key="8">
    <source>
        <dbReference type="EnsemblMetazoa" id="SMAR012260-PA"/>
    </source>
</evidence>
<evidence type="ECO:0000259" key="5">
    <source>
        <dbReference type="PROSITE" id="PS50020"/>
    </source>
</evidence>
<feature type="domain" description="PDZ" evidence="7">
    <location>
        <begin position="24"/>
        <end position="92"/>
    </location>
</feature>
<dbReference type="EMBL" id="JH432125">
    <property type="status" value="NOT_ANNOTATED_CDS"/>
    <property type="molecule type" value="Genomic_DNA"/>
</dbReference>
<dbReference type="OMA" id="ETHEGAM"/>
<reference evidence="9" key="1">
    <citation type="submission" date="2011-05" db="EMBL/GenBank/DDBJ databases">
        <authorList>
            <person name="Richards S.R."/>
            <person name="Qu J."/>
            <person name="Jiang H."/>
            <person name="Jhangiani S.N."/>
            <person name="Agravi P."/>
            <person name="Goodspeed R."/>
            <person name="Gross S."/>
            <person name="Mandapat C."/>
            <person name="Jackson L."/>
            <person name="Mathew T."/>
            <person name="Pu L."/>
            <person name="Thornton R."/>
            <person name="Saada N."/>
            <person name="Wilczek-Boney K.B."/>
            <person name="Lee S."/>
            <person name="Kovar C."/>
            <person name="Wu Y."/>
            <person name="Scherer S.E."/>
            <person name="Worley K.C."/>
            <person name="Muzny D.M."/>
            <person name="Gibbs R."/>
        </authorList>
    </citation>
    <scope>NUCLEOTIDE SEQUENCE</scope>
    <source>
        <strain evidence="9">Brora</strain>
    </source>
</reference>
<dbReference type="CDD" id="cd00201">
    <property type="entry name" value="WW"/>
    <property type="match status" value="2"/>
</dbReference>
<dbReference type="Pfam" id="PF00397">
    <property type="entry name" value="WW"/>
    <property type="match status" value="2"/>
</dbReference>
<reference evidence="8" key="2">
    <citation type="submission" date="2015-02" db="UniProtKB">
        <authorList>
            <consortium name="EnsemblMetazoa"/>
        </authorList>
    </citation>
    <scope>IDENTIFICATION</scope>
</reference>
<dbReference type="Proteomes" id="UP000014500">
    <property type="component" value="Unassembled WGS sequence"/>
</dbReference>
<keyword evidence="9" id="KW-1185">Reference proteome</keyword>
<evidence type="ECO:0000313" key="9">
    <source>
        <dbReference type="Proteomes" id="UP000014500"/>
    </source>
</evidence>
<feature type="compositionally biased region" description="Polar residues" evidence="4">
    <location>
        <begin position="254"/>
        <end position="267"/>
    </location>
</feature>
<dbReference type="CDD" id="cd06732">
    <property type="entry name" value="PDZ2_MAGI-1_3-like"/>
    <property type="match status" value="1"/>
</dbReference>
<dbReference type="PANTHER" id="PTHR10316">
    <property type="entry name" value="MEMBRANE ASSOCIATED GUANYLATE KINASE-RELATED"/>
    <property type="match status" value="1"/>
</dbReference>
<dbReference type="STRING" id="126957.T1JEL2"/>
<dbReference type="CDD" id="cd06731">
    <property type="entry name" value="PDZ1_MAGI-1_3-like"/>
    <property type="match status" value="1"/>
</dbReference>
<dbReference type="PROSITE" id="PS50052">
    <property type="entry name" value="GUANYLATE_KINASE_2"/>
    <property type="match status" value="1"/>
</dbReference>
<keyword evidence="2" id="KW-0677">Repeat</keyword>
<feature type="domain" description="Guanylate kinase-like" evidence="6">
    <location>
        <begin position="100"/>
        <end position="193"/>
    </location>
</feature>
<dbReference type="Gene3D" id="2.20.70.10">
    <property type="match status" value="2"/>
</dbReference>
<evidence type="ECO:0000256" key="1">
    <source>
        <dbReference type="ARBA" id="ARBA00004170"/>
    </source>
</evidence>
<evidence type="ECO:0000259" key="6">
    <source>
        <dbReference type="PROSITE" id="PS50052"/>
    </source>
</evidence>
<dbReference type="SUPFAM" id="SSF50156">
    <property type="entry name" value="PDZ domain-like"/>
    <property type="match status" value="3"/>
</dbReference>
<dbReference type="SUPFAM" id="SSF52540">
    <property type="entry name" value="P-loop containing nucleoside triphosphate hydrolases"/>
    <property type="match status" value="1"/>
</dbReference>
<dbReference type="HOGENOM" id="CLU_011495_0_0_1"/>
<feature type="domain" description="WW" evidence="5">
    <location>
        <begin position="280"/>
        <end position="313"/>
    </location>
</feature>
<feature type="domain" description="PDZ" evidence="7">
    <location>
        <begin position="474"/>
        <end position="544"/>
    </location>
</feature>
<dbReference type="eggNOG" id="KOG3209">
    <property type="taxonomic scope" value="Eukaryota"/>
</dbReference>
<dbReference type="Pfam" id="PF00625">
    <property type="entry name" value="Guanylate_kin"/>
    <property type="match status" value="1"/>
</dbReference>
<evidence type="ECO:0000256" key="3">
    <source>
        <dbReference type="ARBA" id="ARBA00023136"/>
    </source>
</evidence>
<dbReference type="FunFam" id="2.30.42.10:FF:000144">
    <property type="entry name" value="Membrane associated guanylate kinase, WW and PDZ domain containing 2"/>
    <property type="match status" value="1"/>
</dbReference>
<dbReference type="FunFam" id="2.20.70.10:FF:000001">
    <property type="entry name" value="Membrane-associated guanylate kinase, WW and PDZ domain-containing protein 1"/>
    <property type="match status" value="1"/>
</dbReference>
<dbReference type="AlphaFoldDB" id="T1JEL2"/>
<dbReference type="SMART" id="SM00228">
    <property type="entry name" value="PDZ"/>
    <property type="match status" value="3"/>
</dbReference>
<dbReference type="SMART" id="SM00456">
    <property type="entry name" value="WW"/>
    <property type="match status" value="2"/>
</dbReference>
<dbReference type="PANTHER" id="PTHR10316:SF40">
    <property type="entry name" value="LD27118P"/>
    <property type="match status" value="1"/>
</dbReference>
<dbReference type="InterPro" id="IPR036034">
    <property type="entry name" value="PDZ_sf"/>
</dbReference>
<dbReference type="InterPro" id="IPR001478">
    <property type="entry name" value="PDZ"/>
</dbReference>
<evidence type="ECO:0000256" key="4">
    <source>
        <dbReference type="SAM" id="MobiDB-lite"/>
    </source>
</evidence>
<dbReference type="PROSITE" id="PS00856">
    <property type="entry name" value="GUANYLATE_KINASE_1"/>
    <property type="match status" value="1"/>
</dbReference>
<dbReference type="PhylomeDB" id="T1JEL2"/>
<dbReference type="Gene3D" id="3.30.63.10">
    <property type="entry name" value="Guanylate Kinase phosphate binding domain"/>
    <property type="match status" value="1"/>
</dbReference>
<keyword evidence="3" id="KW-0472">Membrane</keyword>
<dbReference type="InterPro" id="IPR020590">
    <property type="entry name" value="Guanylate_kinase_CS"/>
</dbReference>
<comment type="subcellular location">
    <subcellularLocation>
        <location evidence="1">Membrane</location>
        <topology evidence="1">Peripheral membrane protein</topology>
    </subcellularLocation>
</comment>
<dbReference type="PROSITE" id="PS01159">
    <property type="entry name" value="WW_DOMAIN_1"/>
    <property type="match status" value="1"/>
</dbReference>
<dbReference type="InterPro" id="IPR027417">
    <property type="entry name" value="P-loop_NTPase"/>
</dbReference>
<feature type="compositionally biased region" description="Polar residues" evidence="4">
    <location>
        <begin position="719"/>
        <end position="743"/>
    </location>
</feature>
<dbReference type="EnsemblMetazoa" id="SMAR012260-RA">
    <property type="protein sequence ID" value="SMAR012260-PA"/>
    <property type="gene ID" value="SMAR012260"/>
</dbReference>
<dbReference type="GO" id="GO:0007165">
    <property type="term" value="P:signal transduction"/>
    <property type="evidence" value="ECO:0007669"/>
    <property type="project" value="TreeGrafter"/>
</dbReference>
<dbReference type="SMART" id="SM00072">
    <property type="entry name" value="GuKc"/>
    <property type="match status" value="1"/>
</dbReference>
<feature type="domain" description="WW" evidence="5">
    <location>
        <begin position="327"/>
        <end position="360"/>
    </location>
</feature>
<accession>T1JEL2</accession>
<dbReference type="InterPro" id="IPR036020">
    <property type="entry name" value="WW_dom_sf"/>
</dbReference>
<dbReference type="PROSITE" id="PS50106">
    <property type="entry name" value="PDZ"/>
    <property type="match status" value="3"/>
</dbReference>
<evidence type="ECO:0000259" key="7">
    <source>
        <dbReference type="PROSITE" id="PS50106"/>
    </source>
</evidence>
<dbReference type="GO" id="GO:0005737">
    <property type="term" value="C:cytoplasm"/>
    <property type="evidence" value="ECO:0007669"/>
    <property type="project" value="TreeGrafter"/>
</dbReference>
<feature type="domain" description="PDZ" evidence="7">
    <location>
        <begin position="644"/>
        <end position="720"/>
    </location>
</feature>
<dbReference type="FunFam" id="2.30.42.10:FF:000005">
    <property type="entry name" value="Membrane associated guanylate kinase, WW and PDZ domain containing 1"/>
    <property type="match status" value="1"/>
</dbReference>
<dbReference type="Gene3D" id="2.30.42.10">
    <property type="match status" value="3"/>
</dbReference>
<protein>
    <recommendedName>
        <fullName evidence="10">Membrane-associated guanylate kinase, WW and PDZ domain-containing protein 1</fullName>
    </recommendedName>
</protein>
<sequence>MPSGSDQETIPSDGDGHWSSRIEEVVLTNEGDCPLNLHIDGGSDNGEFVCVGDRSPPGSAYLMGRLSFGDVILEIQGQKTAGYTQRDVVAWLNHCCRNGNPVTIKTIPEGLIVKDLRQYLTSRFPKGSPDHDLQNTIRDNLYLRTVPCTTRPPRDGEVNGVDYCFLSPEEFMILERSGKLLESGIFEGNHYGTPKPPKENPVYVGAYSNDQLHDFIFLPGAHASSEGKRRRNRSNVEAMSGSLVDSKPERHQQPVLSKNGLSESASLDTLPPFANNDDLGQLPPHWEKAYTETGEPYFIDHRTGTSHWLDPRLAKIKKKTIEDCNDDELPYGWEKIDDAQYGTYYIDHVNRKTQYENPVLQAKFTHQNSNSSNNSISAADMISISNLSITKQSEISDSGKHESNSQSGLSLYLPCLPCVNDTQDKSCSTPPIPISSEPDETSKSDSNMAAYSQMSGSKAIFTKNPAELKGEFIRTILVKSNRGFGFTIVGGDGETEEFLQIKNVVVNGPAWADGRLKTGDVLVFVNDICVLGSFHQDIVRLFQSFVPGETVELEVCRGYLLQFDLDNPDNEVITTVAVSSIGYLPSASAPDTLSNSHFTNGVNDDGNRSLQESNIYNTVPNRLKKTPDILDFQPLVPPKPDFLMVRITKGNNGFGFTIADSAYGQKVKKILDQTRCQNLLEGDILVAINNHHVKDMQHSDVVQVLKNCPQNLEATISIQRGSGASNSKMTKSNSEIESMTSKINGHHSILELNNSGKEKSK</sequence>
<dbReference type="InterPro" id="IPR001202">
    <property type="entry name" value="WW_dom"/>
</dbReference>
<evidence type="ECO:0000256" key="2">
    <source>
        <dbReference type="ARBA" id="ARBA00022737"/>
    </source>
</evidence>
<dbReference type="SUPFAM" id="SSF51045">
    <property type="entry name" value="WW domain"/>
    <property type="match status" value="2"/>
</dbReference>
<dbReference type="PROSITE" id="PS50020">
    <property type="entry name" value="WW_DOMAIN_2"/>
    <property type="match status" value="2"/>
</dbReference>
<feature type="region of interest" description="Disordered" evidence="4">
    <location>
        <begin position="223"/>
        <end position="285"/>
    </location>
</feature>
<dbReference type="Pfam" id="PF00595">
    <property type="entry name" value="PDZ"/>
    <property type="match status" value="2"/>
</dbReference>
<name>T1JEL2_STRMM</name>
<proteinExistence type="predicted"/>
<evidence type="ECO:0008006" key="10">
    <source>
        <dbReference type="Google" id="ProtNLM"/>
    </source>
</evidence>
<dbReference type="InterPro" id="IPR008144">
    <property type="entry name" value="Guanylate_kin-like_dom"/>
</dbReference>
<feature type="region of interest" description="Disordered" evidence="4">
    <location>
        <begin position="719"/>
        <end position="761"/>
    </location>
</feature>
<dbReference type="GO" id="GO:0016020">
    <property type="term" value="C:membrane"/>
    <property type="evidence" value="ECO:0007669"/>
    <property type="project" value="UniProtKB-SubCell"/>
</dbReference>